<feature type="transmembrane region" description="Helical" evidence="2">
    <location>
        <begin position="138"/>
        <end position="163"/>
    </location>
</feature>
<sequence>MADKSNTAIQPHYELVSAQEHASDEPASRSYVQYDPDPALQSSRRSGRGFSRLKWRITAALGKFRLQGVLVPFRSTRQWAHRVREVPIVKDRFAALLTTMIHIPAIAGIITLSFYIFNNYYIGKELEGPPNYDIQKKLGIQFAAKLMELFIVLSLTSIIFAIIRHEFTIGEGVPYGALVAGQQITDISFLWSEEFLTIVNGKFSRLWKKLAFIAITIIFAILALGASSLSAVVMMPQEDDWRAGGSLIWSNATYDEIFPLVLDANNTIGSLCNVTGNSLCPSWEWDVLNHQLVSKLPTSSKIIDGIIGPRPPRSFVLSGATTLAKLNIDVREKVFNKNSPNHTIVSMPHFVASDACVLSSLDWELASDAASHTGNYRFNLYSKIEHRLTAPQPITHTRCYRSSMSSDDLTSASVPDVRSWEYPALNVTSKAITDWMSETLADMDSPQVLWFEPDSDLAANASVGVLVAVPTDDTDKDIDLYGCMIDARWASTTITGDAVSLLSEGSPPFSDALATSLGGSWILSPTYGRKIQIRPSFATYLNPFDARTNHTIIHELLLTSGIWTSNGKGSRSEKYLEAILGALATNGLARSAPTVAAMTTLADPNGEWWKNFMPQDGNVFGPGGNPYAVTEEEQARFFRTEMETWITGYAFADNSLTMRGAMAVFYVYVAFVVAFSVWSIWTGITSSSWESVPELLALALTEQQGPDGKSRSLDDDSFMKENYCISVEDNNLRLRTTKGPVPVENRVKPDTVYN</sequence>
<dbReference type="Proteomes" id="UP001498476">
    <property type="component" value="Unassembled WGS sequence"/>
</dbReference>
<dbReference type="EMBL" id="JAZAVJ010000218">
    <property type="protein sequence ID" value="KAK7404012.1"/>
    <property type="molecule type" value="Genomic_DNA"/>
</dbReference>
<feature type="region of interest" description="Disordered" evidence="1">
    <location>
        <begin position="20"/>
        <end position="45"/>
    </location>
</feature>
<name>A0ABR1GQG3_9HYPO</name>
<protein>
    <submittedName>
        <fullName evidence="3">Uncharacterized protein</fullName>
    </submittedName>
</protein>
<reference evidence="3 4" key="1">
    <citation type="journal article" date="2025" name="Microbiol. Resour. Announc.">
        <title>Draft genome sequences for Neonectria magnoliae and Neonectria punicea, canker pathogens of Liriodendron tulipifera and Acer saccharum in West Virginia.</title>
        <authorList>
            <person name="Petronek H.M."/>
            <person name="Kasson M.T."/>
            <person name="Metheny A.M."/>
            <person name="Stauder C.M."/>
            <person name="Lovett B."/>
            <person name="Lynch S.C."/>
            <person name="Garnas J.R."/>
            <person name="Kasson L.R."/>
            <person name="Stajich J.E."/>
        </authorList>
    </citation>
    <scope>NUCLEOTIDE SEQUENCE [LARGE SCALE GENOMIC DNA]</scope>
    <source>
        <strain evidence="3 4">NRRL 64653</strain>
    </source>
</reference>
<feature type="transmembrane region" description="Helical" evidence="2">
    <location>
        <begin position="93"/>
        <end position="117"/>
    </location>
</feature>
<evidence type="ECO:0000256" key="2">
    <source>
        <dbReference type="SAM" id="Phobius"/>
    </source>
</evidence>
<accession>A0ABR1GQG3</accession>
<evidence type="ECO:0000313" key="4">
    <source>
        <dbReference type="Proteomes" id="UP001498476"/>
    </source>
</evidence>
<proteinExistence type="predicted"/>
<comment type="caution">
    <text evidence="3">The sequence shown here is derived from an EMBL/GenBank/DDBJ whole genome shotgun (WGS) entry which is preliminary data.</text>
</comment>
<evidence type="ECO:0000256" key="1">
    <source>
        <dbReference type="SAM" id="MobiDB-lite"/>
    </source>
</evidence>
<keyword evidence="4" id="KW-1185">Reference proteome</keyword>
<organism evidence="3 4">
    <name type="scientific">Neonectria punicea</name>
    <dbReference type="NCBI Taxonomy" id="979145"/>
    <lineage>
        <taxon>Eukaryota</taxon>
        <taxon>Fungi</taxon>
        <taxon>Dikarya</taxon>
        <taxon>Ascomycota</taxon>
        <taxon>Pezizomycotina</taxon>
        <taxon>Sordariomycetes</taxon>
        <taxon>Hypocreomycetidae</taxon>
        <taxon>Hypocreales</taxon>
        <taxon>Nectriaceae</taxon>
        <taxon>Neonectria</taxon>
    </lineage>
</organism>
<keyword evidence="2" id="KW-1133">Transmembrane helix</keyword>
<evidence type="ECO:0000313" key="3">
    <source>
        <dbReference type="EMBL" id="KAK7404012.1"/>
    </source>
</evidence>
<gene>
    <name evidence="3" type="ORF">QQX98_010183</name>
</gene>
<keyword evidence="2" id="KW-0812">Transmembrane</keyword>
<keyword evidence="2" id="KW-0472">Membrane</keyword>
<feature type="transmembrane region" description="Helical" evidence="2">
    <location>
        <begin position="210"/>
        <end position="233"/>
    </location>
</feature>
<feature type="transmembrane region" description="Helical" evidence="2">
    <location>
        <begin position="663"/>
        <end position="681"/>
    </location>
</feature>